<dbReference type="EMBL" id="CAJJDP010000147">
    <property type="protein sequence ID" value="CAD8208956.1"/>
    <property type="molecule type" value="Genomic_DNA"/>
</dbReference>
<reference evidence="1" key="1">
    <citation type="submission" date="2021-01" db="EMBL/GenBank/DDBJ databases">
        <authorList>
            <consortium name="Genoscope - CEA"/>
            <person name="William W."/>
        </authorList>
    </citation>
    <scope>NUCLEOTIDE SEQUENCE</scope>
</reference>
<sequence>MKEVFKPEICINLPLELIKYIKYVQRLKFDQKPNYEYMEKLFKIEVDIAKSPKLQIQQNQFKVIPNLLNLKGIVREQGLTTRKSLHQQDNTSRRISLEDLSSTGADIMQELDKDEVGIKQPQILNSINKLRTESAQIFEFKAKLITNQLPISLKQSS</sequence>
<dbReference type="Proteomes" id="UP000683925">
    <property type="component" value="Unassembled WGS sequence"/>
</dbReference>
<evidence type="ECO:0000313" key="2">
    <source>
        <dbReference type="Proteomes" id="UP000683925"/>
    </source>
</evidence>
<evidence type="ECO:0000313" key="1">
    <source>
        <dbReference type="EMBL" id="CAD8208956.1"/>
    </source>
</evidence>
<name>A0A8S1Y484_PAROT</name>
<gene>
    <name evidence="1" type="ORF">POCTA_138.1.T1450155</name>
</gene>
<keyword evidence="2" id="KW-1185">Reference proteome</keyword>
<dbReference type="AlphaFoldDB" id="A0A8S1Y484"/>
<protein>
    <submittedName>
        <fullName evidence="1">Uncharacterized protein</fullName>
    </submittedName>
</protein>
<proteinExistence type="predicted"/>
<organism evidence="1 2">
    <name type="scientific">Paramecium octaurelia</name>
    <dbReference type="NCBI Taxonomy" id="43137"/>
    <lineage>
        <taxon>Eukaryota</taxon>
        <taxon>Sar</taxon>
        <taxon>Alveolata</taxon>
        <taxon>Ciliophora</taxon>
        <taxon>Intramacronucleata</taxon>
        <taxon>Oligohymenophorea</taxon>
        <taxon>Peniculida</taxon>
        <taxon>Parameciidae</taxon>
        <taxon>Paramecium</taxon>
    </lineage>
</organism>
<comment type="caution">
    <text evidence="1">The sequence shown here is derived from an EMBL/GenBank/DDBJ whole genome shotgun (WGS) entry which is preliminary data.</text>
</comment>
<accession>A0A8S1Y484</accession>